<evidence type="ECO:0000256" key="2">
    <source>
        <dbReference type="SAM" id="SignalP"/>
    </source>
</evidence>
<sequence length="275" mass="29936">MKWIYVVAAFALFAVVRSDSEFESDEEGEARLGFVTVTGNGATSVTFNATSIQNAVILGLFILVLGALVIPLLGGLAGGDDTGYGSGYEQTGYQTGYEQPSSGYNTYSKRFELKSRTMASKIYTATTVFTVCLLCTLVSTSAFETEETESQVEPRLGTLTLSGNNQNTFLLNLVYIIPIVLGLILLDFAIFGTFATRSDNLNPISDFFYKAKEGLHIVVNRNLHRHRSSPYGGAGYKRVAQASPLPSRVTRSIEAVGPVIEALSSAYRKYEDDEH</sequence>
<organism evidence="3 4">
    <name type="scientific">Tigriopus californicus</name>
    <name type="common">Marine copepod</name>
    <dbReference type="NCBI Taxonomy" id="6832"/>
    <lineage>
        <taxon>Eukaryota</taxon>
        <taxon>Metazoa</taxon>
        <taxon>Ecdysozoa</taxon>
        <taxon>Arthropoda</taxon>
        <taxon>Crustacea</taxon>
        <taxon>Multicrustacea</taxon>
        <taxon>Hexanauplia</taxon>
        <taxon>Copepoda</taxon>
        <taxon>Harpacticoida</taxon>
        <taxon>Harpacticidae</taxon>
        <taxon>Tigriopus</taxon>
    </lineage>
</organism>
<keyword evidence="2" id="KW-0732">Signal</keyword>
<gene>
    <name evidence="3" type="ORF">TCAL_11435</name>
</gene>
<accession>A0A553NQH9</accession>
<keyword evidence="1" id="KW-1133">Transmembrane helix</keyword>
<dbReference type="EMBL" id="VCGU01000011">
    <property type="protein sequence ID" value="TRY67703.1"/>
    <property type="molecule type" value="Genomic_DNA"/>
</dbReference>
<evidence type="ECO:0000313" key="4">
    <source>
        <dbReference type="Proteomes" id="UP000318571"/>
    </source>
</evidence>
<name>A0A553NQH9_TIGCA</name>
<dbReference type="Proteomes" id="UP000318571">
    <property type="component" value="Chromosome 4"/>
</dbReference>
<feature type="transmembrane region" description="Helical" evidence="1">
    <location>
        <begin position="55"/>
        <end position="76"/>
    </location>
</feature>
<dbReference type="OMA" id="ASGYNTY"/>
<comment type="caution">
    <text evidence="3">The sequence shown here is derived from an EMBL/GenBank/DDBJ whole genome shotgun (WGS) entry which is preliminary data.</text>
</comment>
<proteinExistence type="predicted"/>
<keyword evidence="1" id="KW-0812">Transmembrane</keyword>
<keyword evidence="4" id="KW-1185">Reference proteome</keyword>
<protein>
    <submittedName>
        <fullName evidence="3">Uncharacterized protein</fullName>
    </submittedName>
</protein>
<keyword evidence="1" id="KW-0472">Membrane</keyword>
<feature type="transmembrane region" description="Helical" evidence="1">
    <location>
        <begin position="122"/>
        <end position="143"/>
    </location>
</feature>
<feature type="signal peptide" evidence="2">
    <location>
        <begin position="1"/>
        <end position="18"/>
    </location>
</feature>
<evidence type="ECO:0000313" key="3">
    <source>
        <dbReference type="EMBL" id="TRY67703.1"/>
    </source>
</evidence>
<reference evidence="3 4" key="1">
    <citation type="journal article" date="2018" name="Nat. Ecol. Evol.">
        <title>Genomic signatures of mitonuclear coevolution across populations of Tigriopus californicus.</title>
        <authorList>
            <person name="Barreto F.S."/>
            <person name="Watson E.T."/>
            <person name="Lima T.G."/>
            <person name="Willett C.S."/>
            <person name="Edmands S."/>
            <person name="Li W."/>
            <person name="Burton R.S."/>
        </authorList>
    </citation>
    <scope>NUCLEOTIDE SEQUENCE [LARGE SCALE GENOMIC DNA]</scope>
    <source>
        <strain evidence="3 4">San Diego</strain>
    </source>
</reference>
<feature type="chain" id="PRO_5022129988" evidence="2">
    <location>
        <begin position="19"/>
        <end position="275"/>
    </location>
</feature>
<evidence type="ECO:0000256" key="1">
    <source>
        <dbReference type="SAM" id="Phobius"/>
    </source>
</evidence>
<feature type="transmembrane region" description="Helical" evidence="1">
    <location>
        <begin position="169"/>
        <end position="191"/>
    </location>
</feature>
<dbReference type="AlphaFoldDB" id="A0A553NQH9"/>